<protein>
    <recommendedName>
        <fullName evidence="10">VWFA domain-containing protein</fullName>
    </recommendedName>
</protein>
<evidence type="ECO:0000256" key="3">
    <source>
        <dbReference type="ARBA" id="ARBA00022729"/>
    </source>
</evidence>
<evidence type="ECO:0000256" key="1">
    <source>
        <dbReference type="ARBA" id="ARBA00004613"/>
    </source>
</evidence>
<comment type="caution">
    <text evidence="8">The sequence shown here is derived from an EMBL/GenBank/DDBJ whole genome shotgun (WGS) entry which is preliminary data.</text>
</comment>
<organism evidence="8 9">
    <name type="scientific">Etheostoma spectabile</name>
    <name type="common">orangethroat darter</name>
    <dbReference type="NCBI Taxonomy" id="54343"/>
    <lineage>
        <taxon>Eukaryota</taxon>
        <taxon>Metazoa</taxon>
        <taxon>Chordata</taxon>
        <taxon>Craniata</taxon>
        <taxon>Vertebrata</taxon>
        <taxon>Euteleostomi</taxon>
        <taxon>Actinopterygii</taxon>
        <taxon>Neopterygii</taxon>
        <taxon>Teleostei</taxon>
        <taxon>Neoteleostei</taxon>
        <taxon>Acanthomorphata</taxon>
        <taxon>Eupercaria</taxon>
        <taxon>Perciformes</taxon>
        <taxon>Percoidei</taxon>
        <taxon>Percidae</taxon>
        <taxon>Etheostomatinae</taxon>
        <taxon>Etheostoma</taxon>
    </lineage>
</organism>
<dbReference type="PANTHER" id="PTHR14905:SF18">
    <property type="entry name" value="VON WILLEBRAND FACTOR A DOMAIN-CONTAINING 10, TANDEM DUPLICATE 1-RELATED"/>
    <property type="match status" value="1"/>
</dbReference>
<keyword evidence="3" id="KW-0732">Signal</keyword>
<dbReference type="AlphaFoldDB" id="A0A5J5CWN6"/>
<gene>
    <name evidence="8" type="ORF">FQN60_000674</name>
</gene>
<keyword evidence="9" id="KW-1185">Reference proteome</keyword>
<feature type="non-terminal residue" evidence="8">
    <location>
        <position position="676"/>
    </location>
</feature>
<dbReference type="PANTHER" id="PTHR14905">
    <property type="entry name" value="NG37"/>
    <property type="match status" value="1"/>
</dbReference>
<sequence length="676" mass="71346">MAIAATSELLEDIRGAAGDKTFLQMMGIAKGKALCFVIDTTGSMRDDIEAVKAVTSSIINTKVGTEDEPPVYILVPFNDPDFGPLIRTTDPDVFKRAINALSANDGGDIPELSLSGLQVNFMITNILGFRRRKRSDDSQEQGQQNSRILTSDVQVYRDLAQASGGLAIQVTKSELPMATSIITESSSSSLVTLVQASRSSGMAENFTFTVDESVTNLTVYITARSVSFILISPSGVSQENTNTTGSLITASQSVGNFWTLQLKTQVGLWEIKMVSTNPYILKVVGESPIDFLFEFLEVSQGPLGGFDVVNNRPRSGVNGSLIVTVTGSDSATVTEVILVASSGSRKVNGSVEAQGGGDFLARFDRIPEEEFVVLVKGQNSNGSSRASSVIFQRQSSTNIRASAVTVASPDSNSVLVPGTTLSVPFSVTTSGVGGTFIIQATNDQGFNSTFPSNLILANGGSANGTVNLTAPSNTLSGTVVTLTVEAVAPGGTDANYVVLRFTVTDGAEGTGVNRVSLRQGNGTLNTSLAADNKTITLVSYRASCCSPDVVLLVVDGVGQSPIDFLFYLWRQRKARSQDVTHVPELLSLQSNCSNNCILSMWELSVCVTDGAEGTGVDHVSLREGNGTLNTSRAGGNKNIMLVSYSLSCCSPNMKMLVLDRVGNVGTGFYSSSVSTN</sequence>
<evidence type="ECO:0008006" key="10">
    <source>
        <dbReference type="Google" id="ProtNLM"/>
    </source>
</evidence>
<evidence type="ECO:0000313" key="9">
    <source>
        <dbReference type="Proteomes" id="UP000327493"/>
    </source>
</evidence>
<dbReference type="Pfam" id="PF23560">
    <property type="entry name" value="GBD_Hemicentin"/>
    <property type="match status" value="1"/>
</dbReference>
<evidence type="ECO:0000259" key="6">
    <source>
        <dbReference type="Pfam" id="PF23619"/>
    </source>
</evidence>
<accession>A0A5J5CWN6</accession>
<feature type="domain" description="Hemicentin-1-like von Willebrand factor A" evidence="7">
    <location>
        <begin position="33"/>
        <end position="120"/>
    </location>
</feature>
<keyword evidence="2" id="KW-0964">Secreted</keyword>
<dbReference type="EMBL" id="VOFY01000013">
    <property type="protein sequence ID" value="KAA8586838.1"/>
    <property type="molecule type" value="Genomic_DNA"/>
</dbReference>
<feature type="domain" description="VWA7 Ig-like" evidence="6">
    <location>
        <begin position="411"/>
        <end position="504"/>
    </location>
</feature>
<comment type="subcellular location">
    <subcellularLocation>
        <location evidence="1">Secreted</location>
    </subcellularLocation>
</comment>
<name>A0A5J5CWN6_9PERO</name>
<proteinExistence type="predicted"/>
<dbReference type="InterPro" id="IPR056475">
    <property type="entry name" value="GBD_Hemicentin/VWA7"/>
</dbReference>
<dbReference type="InterPro" id="IPR057615">
    <property type="entry name" value="Ig_VWA7"/>
</dbReference>
<dbReference type="SUPFAM" id="SSF53300">
    <property type="entry name" value="vWA-like"/>
    <property type="match status" value="1"/>
</dbReference>
<evidence type="ECO:0000259" key="5">
    <source>
        <dbReference type="Pfam" id="PF23560"/>
    </source>
</evidence>
<evidence type="ECO:0000259" key="7">
    <source>
        <dbReference type="Pfam" id="PF25106"/>
    </source>
</evidence>
<feature type="domain" description="Hemicentin/VWA7 galactose-binding" evidence="5">
    <location>
        <begin position="191"/>
        <end position="287"/>
    </location>
</feature>
<dbReference type="Pfam" id="PF25106">
    <property type="entry name" value="VWA_4"/>
    <property type="match status" value="1"/>
</dbReference>
<dbReference type="InterPro" id="IPR052577">
    <property type="entry name" value="VWA7"/>
</dbReference>
<dbReference type="Proteomes" id="UP000327493">
    <property type="component" value="Chromosome 13"/>
</dbReference>
<reference evidence="8 9" key="1">
    <citation type="submission" date="2019-08" db="EMBL/GenBank/DDBJ databases">
        <title>A chromosome-level genome assembly, high-density linkage maps, and genome scans reveal the genomic architecture of hybrid incompatibilities underlying speciation via character displacement in darters (Percidae: Etheostominae).</title>
        <authorList>
            <person name="Moran R.L."/>
            <person name="Catchen J.M."/>
            <person name="Fuller R.C."/>
        </authorList>
    </citation>
    <scope>NUCLEOTIDE SEQUENCE [LARGE SCALE GENOMIC DNA]</scope>
    <source>
        <strain evidence="8">EspeVRDwgs_2016</strain>
        <tissue evidence="8">Muscle</tissue>
    </source>
</reference>
<evidence type="ECO:0000256" key="4">
    <source>
        <dbReference type="ARBA" id="ARBA00023180"/>
    </source>
</evidence>
<dbReference type="GO" id="GO:0005576">
    <property type="term" value="C:extracellular region"/>
    <property type="evidence" value="ECO:0007669"/>
    <property type="project" value="UniProtKB-SubCell"/>
</dbReference>
<dbReference type="InterPro" id="IPR056861">
    <property type="entry name" value="HMCN1-like_VWA"/>
</dbReference>
<dbReference type="InterPro" id="IPR036465">
    <property type="entry name" value="vWFA_dom_sf"/>
</dbReference>
<evidence type="ECO:0000313" key="8">
    <source>
        <dbReference type="EMBL" id="KAA8586838.1"/>
    </source>
</evidence>
<evidence type="ECO:0000256" key="2">
    <source>
        <dbReference type="ARBA" id="ARBA00022525"/>
    </source>
</evidence>
<dbReference type="Pfam" id="PF23619">
    <property type="entry name" value="Ig_VWA7"/>
    <property type="match status" value="1"/>
</dbReference>
<keyword evidence="4" id="KW-0325">Glycoprotein</keyword>
<dbReference type="Gene3D" id="3.40.50.410">
    <property type="entry name" value="von Willebrand factor, type A domain"/>
    <property type="match status" value="1"/>
</dbReference>